<protein>
    <recommendedName>
        <fullName evidence="1">NAD-dependent epimerase/dehydratase domain-containing protein</fullName>
    </recommendedName>
</protein>
<accession>A0A0F9QJQ2</accession>
<sequence length="323" mass="36346">MKALLTGGTGFIGSHLAELLLDKSAEIFALVRDPHNLKWLKGLKIHLLEGDLLTIPSLPSDIDYVFHVAGLTNSSDVADYYTVNQQGTASLFKSLHDQKILPKKIICLSSIAAVGPSFDGKPVQESDVPQPITPYGKSKLRGETEALKFKEVYPIVILRAPAIFGPRDKDFLQYFKWIKRGALPAIGSKQRYMSLCYVKDLISALYLCSQKELESGEIFNIGNQNPYSYDEFGELAGKAMDKKLKKVRIPIPIGYLVALIADITGRIKKKPSILNLGKFKQMRQRGWIADMKKAKEKLSFQPQYSLQDAIQETLNWYLKHNWL</sequence>
<dbReference type="EMBL" id="LAZR01001906">
    <property type="protein sequence ID" value="KKN37257.1"/>
    <property type="molecule type" value="Genomic_DNA"/>
</dbReference>
<dbReference type="InterPro" id="IPR050177">
    <property type="entry name" value="Lipid_A_modif_metabolic_enz"/>
</dbReference>
<name>A0A0F9QJQ2_9ZZZZ</name>
<evidence type="ECO:0000313" key="2">
    <source>
        <dbReference type="EMBL" id="KKN37257.1"/>
    </source>
</evidence>
<feature type="domain" description="NAD-dependent epimerase/dehydratase" evidence="1">
    <location>
        <begin position="3"/>
        <end position="222"/>
    </location>
</feature>
<dbReference type="InterPro" id="IPR036291">
    <property type="entry name" value="NAD(P)-bd_dom_sf"/>
</dbReference>
<comment type="caution">
    <text evidence="2">The sequence shown here is derived from an EMBL/GenBank/DDBJ whole genome shotgun (WGS) entry which is preliminary data.</text>
</comment>
<dbReference type="Gene3D" id="3.40.50.720">
    <property type="entry name" value="NAD(P)-binding Rossmann-like Domain"/>
    <property type="match status" value="1"/>
</dbReference>
<dbReference type="AlphaFoldDB" id="A0A0F9QJQ2"/>
<proteinExistence type="predicted"/>
<dbReference type="Pfam" id="PF01370">
    <property type="entry name" value="Epimerase"/>
    <property type="match status" value="1"/>
</dbReference>
<dbReference type="PANTHER" id="PTHR43245:SF58">
    <property type="entry name" value="BLL5923 PROTEIN"/>
    <property type="match status" value="1"/>
</dbReference>
<gene>
    <name evidence="2" type="ORF">LCGC14_0765270</name>
</gene>
<dbReference type="InterPro" id="IPR001509">
    <property type="entry name" value="Epimerase_deHydtase"/>
</dbReference>
<evidence type="ECO:0000259" key="1">
    <source>
        <dbReference type="Pfam" id="PF01370"/>
    </source>
</evidence>
<dbReference type="SUPFAM" id="SSF51735">
    <property type="entry name" value="NAD(P)-binding Rossmann-fold domains"/>
    <property type="match status" value="1"/>
</dbReference>
<dbReference type="PANTHER" id="PTHR43245">
    <property type="entry name" value="BIFUNCTIONAL POLYMYXIN RESISTANCE PROTEIN ARNA"/>
    <property type="match status" value="1"/>
</dbReference>
<organism evidence="2">
    <name type="scientific">marine sediment metagenome</name>
    <dbReference type="NCBI Taxonomy" id="412755"/>
    <lineage>
        <taxon>unclassified sequences</taxon>
        <taxon>metagenomes</taxon>
        <taxon>ecological metagenomes</taxon>
    </lineage>
</organism>
<reference evidence="2" key="1">
    <citation type="journal article" date="2015" name="Nature">
        <title>Complex archaea that bridge the gap between prokaryotes and eukaryotes.</title>
        <authorList>
            <person name="Spang A."/>
            <person name="Saw J.H."/>
            <person name="Jorgensen S.L."/>
            <person name="Zaremba-Niedzwiedzka K."/>
            <person name="Martijn J."/>
            <person name="Lind A.E."/>
            <person name="van Eijk R."/>
            <person name="Schleper C."/>
            <person name="Guy L."/>
            <person name="Ettema T.J."/>
        </authorList>
    </citation>
    <scope>NUCLEOTIDE SEQUENCE</scope>
</reference>